<evidence type="ECO:0000256" key="5">
    <source>
        <dbReference type="ARBA" id="ARBA00012483"/>
    </source>
</evidence>
<evidence type="ECO:0000256" key="19">
    <source>
        <dbReference type="PROSITE-ProRule" id="PRU00175"/>
    </source>
</evidence>
<dbReference type="RefSeq" id="XP_066071080.1">
    <property type="nucleotide sequence ID" value="XM_066214983.1"/>
</dbReference>
<evidence type="ECO:0000256" key="12">
    <source>
        <dbReference type="ARBA" id="ARBA00022833"/>
    </source>
</evidence>
<evidence type="ECO:0000256" key="1">
    <source>
        <dbReference type="ARBA" id="ARBA00000900"/>
    </source>
</evidence>
<evidence type="ECO:0000256" key="14">
    <source>
        <dbReference type="ARBA" id="ARBA00023204"/>
    </source>
</evidence>
<dbReference type="Proteomes" id="UP000094043">
    <property type="component" value="Chromosome 7"/>
</dbReference>
<proteinExistence type="inferred from homology"/>
<reference evidence="23" key="3">
    <citation type="submission" date="2024-01" db="EMBL/GenBank/DDBJ databases">
        <authorList>
            <person name="Coelho M.A."/>
            <person name="David-Palma M."/>
            <person name="Shea T."/>
            <person name="Sun S."/>
            <person name="Cuomo C.A."/>
            <person name="Heitman J."/>
        </authorList>
    </citation>
    <scope>NUCLEOTIDE SEQUENCE</scope>
    <source>
        <strain evidence="23">CBS 7841</strain>
    </source>
</reference>
<evidence type="ECO:0000259" key="21">
    <source>
        <dbReference type="PROSITE" id="PS50089"/>
    </source>
</evidence>
<dbReference type="SMART" id="SM00184">
    <property type="entry name" value="RING"/>
    <property type="match status" value="1"/>
</dbReference>
<evidence type="ECO:0000256" key="3">
    <source>
        <dbReference type="ARBA" id="ARBA00004906"/>
    </source>
</evidence>
<comment type="catalytic activity">
    <reaction evidence="1">
        <text>S-ubiquitinyl-[E2 ubiquitin-conjugating enzyme]-L-cysteine + [acceptor protein]-L-lysine = [E2 ubiquitin-conjugating enzyme]-L-cysteine + N(6)-ubiquitinyl-[acceptor protein]-L-lysine.</text>
        <dbReference type="EC" id="2.3.2.27"/>
    </reaction>
</comment>
<dbReference type="EC" id="2.3.2.27" evidence="5"/>
<feature type="domain" description="RING-type" evidence="21">
    <location>
        <begin position="33"/>
        <end position="71"/>
    </location>
</feature>
<dbReference type="GO" id="GO:0006281">
    <property type="term" value="P:DNA repair"/>
    <property type="evidence" value="ECO:0007669"/>
    <property type="project" value="UniProtKB-KW"/>
</dbReference>
<dbReference type="GO" id="GO:0008270">
    <property type="term" value="F:zinc ion binding"/>
    <property type="evidence" value="ECO:0007669"/>
    <property type="project" value="UniProtKB-KW"/>
</dbReference>
<reference evidence="23" key="1">
    <citation type="submission" date="2016-06" db="EMBL/GenBank/DDBJ databases">
        <authorList>
            <person name="Cuomo C."/>
            <person name="Litvintseva A."/>
            <person name="Heitman J."/>
            <person name="Chen Y."/>
            <person name="Sun S."/>
            <person name="Springer D."/>
            <person name="Dromer F."/>
            <person name="Young S."/>
            <person name="Zeng Q."/>
            <person name="Chapman S."/>
            <person name="Gujja S."/>
            <person name="Saif S."/>
            <person name="Birren B."/>
        </authorList>
    </citation>
    <scope>NUCLEOTIDE SEQUENCE</scope>
    <source>
        <strain evidence="23">CBS 7841</strain>
    </source>
</reference>
<name>A0AAJ8JXS7_9TREE</name>
<evidence type="ECO:0000256" key="10">
    <source>
        <dbReference type="ARBA" id="ARBA00022771"/>
    </source>
</evidence>
<dbReference type="GO" id="GO:0061630">
    <property type="term" value="F:ubiquitin protein ligase activity"/>
    <property type="evidence" value="ECO:0007669"/>
    <property type="project" value="UniProtKB-EC"/>
</dbReference>
<dbReference type="GO" id="GO:0006513">
    <property type="term" value="P:protein monoubiquitination"/>
    <property type="evidence" value="ECO:0007669"/>
    <property type="project" value="InterPro"/>
</dbReference>
<sequence>MNNTHPLLENYNDPPPFPSNFSQLKRLDRSVLCQICKEPFTGPVSVACGHSFCSQCIRSSLDVSKKCPSCNESVSEGSIRRNRALEEIADTWEQCRPILIELATANVTRKRPALEVDSTVSNSSYNKRPKNWDRRRDNSDSPFESCQSTKSVDSNEEKDIEELSESEETPCPICQAKLPISSIPAHIERGCPPPKITMAISAGSVKGNQKADWKKVFLGQGLGMGKAKDLGKDRDIEMKKITKPNYSLSSPSDLRALLSRYSLPTTGDKAALISRVQEWIILFNANLDTSHPSSLSALRAKLGEAEASRKRDKEKGRDEVIEQLGRKEGLQKYAQEKKAEFERLKREIMERDKRGKGGVKGDGVESAIEIE</sequence>
<reference evidence="23" key="2">
    <citation type="journal article" date="2022" name="Elife">
        <title>Obligate sexual reproduction of a homothallic fungus closely related to the Cryptococcus pathogenic species complex.</title>
        <authorList>
            <person name="Passer A.R."/>
            <person name="Clancey S.A."/>
            <person name="Shea T."/>
            <person name="David-Palma M."/>
            <person name="Averette A.F."/>
            <person name="Boekhout T."/>
            <person name="Porcel B.M."/>
            <person name="Nowrousian M."/>
            <person name="Cuomo C.A."/>
            <person name="Sun S."/>
            <person name="Heitman J."/>
            <person name="Coelho M.A."/>
        </authorList>
    </citation>
    <scope>NUCLEOTIDE SEQUENCE</scope>
    <source>
        <strain evidence="23">CBS 7841</strain>
    </source>
</reference>
<evidence type="ECO:0000256" key="13">
    <source>
        <dbReference type="ARBA" id="ARBA00023125"/>
    </source>
</evidence>
<feature type="compositionally biased region" description="Polar residues" evidence="20">
    <location>
        <begin position="140"/>
        <end position="152"/>
    </location>
</feature>
<evidence type="ECO:0000259" key="22">
    <source>
        <dbReference type="PROSITE" id="PS50800"/>
    </source>
</evidence>
<dbReference type="AlphaFoldDB" id="A0AAJ8JXS7"/>
<evidence type="ECO:0000256" key="15">
    <source>
        <dbReference type="ARBA" id="ARBA00023242"/>
    </source>
</evidence>
<keyword evidence="13" id="KW-0238">DNA-binding</keyword>
<dbReference type="GO" id="GO:0006301">
    <property type="term" value="P:DNA damage tolerance"/>
    <property type="evidence" value="ECO:0007669"/>
    <property type="project" value="InterPro"/>
</dbReference>
<feature type="compositionally biased region" description="Acidic residues" evidence="20">
    <location>
        <begin position="154"/>
        <end position="168"/>
    </location>
</feature>
<dbReference type="PROSITE" id="PS00518">
    <property type="entry name" value="ZF_RING_1"/>
    <property type="match status" value="1"/>
</dbReference>
<evidence type="ECO:0000256" key="2">
    <source>
        <dbReference type="ARBA" id="ARBA00004123"/>
    </source>
</evidence>
<dbReference type="InterPro" id="IPR003034">
    <property type="entry name" value="SAP_dom"/>
</dbReference>
<dbReference type="GO" id="GO:0003697">
    <property type="term" value="F:single-stranded DNA binding"/>
    <property type="evidence" value="ECO:0007669"/>
    <property type="project" value="InterPro"/>
</dbReference>
<keyword evidence="8" id="KW-0479">Metal-binding</keyword>
<dbReference type="InterPro" id="IPR039577">
    <property type="entry name" value="Rad18"/>
</dbReference>
<feature type="region of interest" description="Disordered" evidence="20">
    <location>
        <begin position="350"/>
        <end position="371"/>
    </location>
</feature>
<organism evidence="23 24">
    <name type="scientific">Cryptococcus depauperatus CBS 7841</name>
    <dbReference type="NCBI Taxonomy" id="1295531"/>
    <lineage>
        <taxon>Eukaryota</taxon>
        <taxon>Fungi</taxon>
        <taxon>Dikarya</taxon>
        <taxon>Basidiomycota</taxon>
        <taxon>Agaricomycotina</taxon>
        <taxon>Tremellomycetes</taxon>
        <taxon>Tremellales</taxon>
        <taxon>Cryptococcaceae</taxon>
        <taxon>Cryptococcus</taxon>
    </lineage>
</organism>
<evidence type="ECO:0000256" key="20">
    <source>
        <dbReference type="SAM" id="MobiDB-lite"/>
    </source>
</evidence>
<comment type="similarity">
    <text evidence="4">Belongs to the RAD18 family.</text>
</comment>
<dbReference type="InterPro" id="IPR013083">
    <property type="entry name" value="Znf_RING/FYVE/PHD"/>
</dbReference>
<dbReference type="InterPro" id="IPR001841">
    <property type="entry name" value="Znf_RING"/>
</dbReference>
<keyword evidence="24" id="KW-1185">Reference proteome</keyword>
<dbReference type="Pfam" id="PF13923">
    <property type="entry name" value="zf-C3HC4_2"/>
    <property type="match status" value="1"/>
</dbReference>
<keyword evidence="12" id="KW-0862">Zinc</keyword>
<keyword evidence="11" id="KW-0833">Ubl conjugation pathway</keyword>
<evidence type="ECO:0000313" key="24">
    <source>
        <dbReference type="Proteomes" id="UP000094043"/>
    </source>
</evidence>
<comment type="pathway">
    <text evidence="3">Protein modification; protein ubiquitination.</text>
</comment>
<evidence type="ECO:0000256" key="4">
    <source>
        <dbReference type="ARBA" id="ARBA00009506"/>
    </source>
</evidence>
<keyword evidence="15" id="KW-0539">Nucleus</keyword>
<evidence type="ECO:0000256" key="18">
    <source>
        <dbReference type="ARBA" id="ARBA00082369"/>
    </source>
</evidence>
<dbReference type="KEGG" id="cdep:91089825"/>
<dbReference type="SMART" id="SM00513">
    <property type="entry name" value="SAP"/>
    <property type="match status" value="1"/>
</dbReference>
<feature type="compositionally biased region" description="Basic and acidic residues" evidence="20">
    <location>
        <begin position="130"/>
        <end position="139"/>
    </location>
</feature>
<keyword evidence="7" id="KW-0808">Transferase</keyword>
<evidence type="ECO:0000256" key="7">
    <source>
        <dbReference type="ARBA" id="ARBA00022679"/>
    </source>
</evidence>
<feature type="domain" description="SAP" evidence="22">
    <location>
        <begin position="246"/>
        <end position="280"/>
    </location>
</feature>
<evidence type="ECO:0000256" key="9">
    <source>
        <dbReference type="ARBA" id="ARBA00022763"/>
    </source>
</evidence>
<evidence type="ECO:0000313" key="23">
    <source>
        <dbReference type="EMBL" id="WVN90380.1"/>
    </source>
</evidence>
<evidence type="ECO:0000256" key="16">
    <source>
        <dbReference type="ARBA" id="ARBA00031783"/>
    </source>
</evidence>
<dbReference type="GO" id="GO:0097505">
    <property type="term" value="C:Rad6-Rad18 complex"/>
    <property type="evidence" value="ECO:0007669"/>
    <property type="project" value="TreeGrafter"/>
</dbReference>
<evidence type="ECO:0000256" key="6">
    <source>
        <dbReference type="ARBA" id="ARBA00015551"/>
    </source>
</evidence>
<feature type="region of interest" description="Disordered" evidence="20">
    <location>
        <begin position="304"/>
        <end position="327"/>
    </location>
</feature>
<accession>A0AAJ8JXS7</accession>
<protein>
    <recommendedName>
        <fullName evidence="6">Postreplication repair E3 ubiquitin-protein ligase RAD18</fullName>
        <ecNumber evidence="5">2.3.2.27</ecNumber>
    </recommendedName>
    <alternativeName>
        <fullName evidence="17">Postreplication repair E3 ubiquitin-protein ligase rad18</fullName>
    </alternativeName>
    <alternativeName>
        <fullName evidence="16 18">RING-type E3 ubiquitin transferase RAD18</fullName>
    </alternativeName>
</protein>
<dbReference type="PANTHER" id="PTHR14134">
    <property type="entry name" value="E3 UBIQUITIN-PROTEIN LIGASE RAD18"/>
    <property type="match status" value="1"/>
</dbReference>
<dbReference type="Gene3D" id="3.30.40.10">
    <property type="entry name" value="Zinc/RING finger domain, C3HC4 (zinc finger)"/>
    <property type="match status" value="1"/>
</dbReference>
<dbReference type="PANTHER" id="PTHR14134:SF2">
    <property type="entry name" value="E3 UBIQUITIN-PROTEIN LIGASE RAD18"/>
    <property type="match status" value="1"/>
</dbReference>
<evidence type="ECO:0000256" key="11">
    <source>
        <dbReference type="ARBA" id="ARBA00022786"/>
    </source>
</evidence>
<dbReference type="InterPro" id="IPR017907">
    <property type="entry name" value="Znf_RING_CS"/>
</dbReference>
<evidence type="ECO:0000256" key="17">
    <source>
        <dbReference type="ARBA" id="ARBA00074353"/>
    </source>
</evidence>
<gene>
    <name evidence="23" type="ORF">L203_105616</name>
</gene>
<keyword evidence="10 19" id="KW-0863">Zinc-finger</keyword>
<comment type="subcellular location">
    <subcellularLocation>
        <location evidence="2">Nucleus</location>
    </subcellularLocation>
</comment>
<dbReference type="PROSITE" id="PS50089">
    <property type="entry name" value="ZF_RING_2"/>
    <property type="match status" value="1"/>
</dbReference>
<dbReference type="SUPFAM" id="SSF57850">
    <property type="entry name" value="RING/U-box"/>
    <property type="match status" value="1"/>
</dbReference>
<dbReference type="GeneID" id="91089825"/>
<dbReference type="EMBL" id="CP143790">
    <property type="protein sequence ID" value="WVN90380.1"/>
    <property type="molecule type" value="Genomic_DNA"/>
</dbReference>
<feature type="region of interest" description="Disordered" evidence="20">
    <location>
        <begin position="116"/>
        <end position="168"/>
    </location>
</feature>
<evidence type="ECO:0000256" key="8">
    <source>
        <dbReference type="ARBA" id="ARBA00022723"/>
    </source>
</evidence>
<dbReference type="PROSITE" id="PS50800">
    <property type="entry name" value="SAP"/>
    <property type="match status" value="1"/>
</dbReference>
<dbReference type="Pfam" id="PF02037">
    <property type="entry name" value="SAP"/>
    <property type="match status" value="1"/>
</dbReference>
<keyword evidence="9" id="KW-0227">DNA damage</keyword>
<dbReference type="GO" id="GO:0005634">
    <property type="term" value="C:nucleus"/>
    <property type="evidence" value="ECO:0007669"/>
    <property type="project" value="UniProtKB-SubCell"/>
</dbReference>
<keyword evidence="14" id="KW-0234">DNA repair</keyword>
<dbReference type="FunFam" id="3.30.40.10:FF:000172">
    <property type="entry name" value="E3 ubiquitin-protein ligase RAD18"/>
    <property type="match status" value="1"/>
</dbReference>